<dbReference type="EMBL" id="BMNK01000017">
    <property type="protein sequence ID" value="GGP15071.1"/>
    <property type="molecule type" value="Genomic_DNA"/>
</dbReference>
<keyword evidence="2" id="KW-1185">Reference proteome</keyword>
<sequence>MRSRAEGVESPCLADVGVWFTWATASVPDLSALAVRTCLSLTHQRWPVGRWFVVLRQGMYGG</sequence>
<evidence type="ECO:0000313" key="1">
    <source>
        <dbReference type="EMBL" id="GGP15071.1"/>
    </source>
</evidence>
<name>A0A918EAB7_9ACTN</name>
<comment type="caution">
    <text evidence="1">The sequence shown here is derived from an EMBL/GenBank/DDBJ whole genome shotgun (WGS) entry which is preliminary data.</text>
</comment>
<reference evidence="1" key="2">
    <citation type="submission" date="2020-09" db="EMBL/GenBank/DDBJ databases">
        <authorList>
            <person name="Sun Q."/>
            <person name="Zhou Y."/>
        </authorList>
    </citation>
    <scope>NUCLEOTIDE SEQUENCE</scope>
    <source>
        <strain evidence="1">CGMCC 4.7430</strain>
    </source>
</reference>
<accession>A0A918EAB7</accession>
<gene>
    <name evidence="1" type="ORF">GCM10012278_73360</name>
</gene>
<organism evidence="1 2">
    <name type="scientific">Nonomuraea glycinis</name>
    <dbReference type="NCBI Taxonomy" id="2047744"/>
    <lineage>
        <taxon>Bacteria</taxon>
        <taxon>Bacillati</taxon>
        <taxon>Actinomycetota</taxon>
        <taxon>Actinomycetes</taxon>
        <taxon>Streptosporangiales</taxon>
        <taxon>Streptosporangiaceae</taxon>
        <taxon>Nonomuraea</taxon>
    </lineage>
</organism>
<protein>
    <submittedName>
        <fullName evidence="1">Uncharacterized protein</fullName>
    </submittedName>
</protein>
<proteinExistence type="predicted"/>
<dbReference type="AlphaFoldDB" id="A0A918EAB7"/>
<evidence type="ECO:0000313" key="2">
    <source>
        <dbReference type="Proteomes" id="UP000660745"/>
    </source>
</evidence>
<reference evidence="1" key="1">
    <citation type="journal article" date="2014" name="Int. J. Syst. Evol. Microbiol.">
        <title>Complete genome sequence of Corynebacterium casei LMG S-19264T (=DSM 44701T), isolated from a smear-ripened cheese.</title>
        <authorList>
            <consortium name="US DOE Joint Genome Institute (JGI-PGF)"/>
            <person name="Walter F."/>
            <person name="Albersmeier A."/>
            <person name="Kalinowski J."/>
            <person name="Ruckert C."/>
        </authorList>
    </citation>
    <scope>NUCLEOTIDE SEQUENCE</scope>
    <source>
        <strain evidence="1">CGMCC 4.7430</strain>
    </source>
</reference>
<dbReference type="Proteomes" id="UP000660745">
    <property type="component" value="Unassembled WGS sequence"/>
</dbReference>